<feature type="compositionally biased region" description="Pro residues" evidence="2">
    <location>
        <begin position="10"/>
        <end position="21"/>
    </location>
</feature>
<evidence type="ECO:0000256" key="2">
    <source>
        <dbReference type="SAM" id="MobiDB-lite"/>
    </source>
</evidence>
<dbReference type="Proteomes" id="UP000728185">
    <property type="component" value="Unassembled WGS sequence"/>
</dbReference>
<evidence type="ECO:0000313" key="3">
    <source>
        <dbReference type="EMBL" id="KAA0199044.1"/>
    </source>
</evidence>
<feature type="coiled-coil region" evidence="1">
    <location>
        <begin position="99"/>
        <end position="151"/>
    </location>
</feature>
<keyword evidence="4" id="KW-1185">Reference proteome</keyword>
<dbReference type="AlphaFoldDB" id="A0A8E0S1Z3"/>
<proteinExistence type="predicted"/>
<name>A0A8E0S1Z3_9TREM</name>
<evidence type="ECO:0000313" key="4">
    <source>
        <dbReference type="Proteomes" id="UP000728185"/>
    </source>
</evidence>
<comment type="caution">
    <text evidence="3">The sequence shown here is derived from an EMBL/GenBank/DDBJ whole genome shotgun (WGS) entry which is preliminary data.</text>
</comment>
<organism evidence="3 4">
    <name type="scientific">Fasciolopsis buskii</name>
    <dbReference type="NCBI Taxonomy" id="27845"/>
    <lineage>
        <taxon>Eukaryota</taxon>
        <taxon>Metazoa</taxon>
        <taxon>Spiralia</taxon>
        <taxon>Lophotrochozoa</taxon>
        <taxon>Platyhelminthes</taxon>
        <taxon>Trematoda</taxon>
        <taxon>Digenea</taxon>
        <taxon>Plagiorchiida</taxon>
        <taxon>Echinostomata</taxon>
        <taxon>Echinostomatoidea</taxon>
        <taxon>Fasciolidae</taxon>
        <taxon>Fasciolopsis</taxon>
    </lineage>
</organism>
<dbReference type="OrthoDB" id="10649236at2759"/>
<reference evidence="3" key="1">
    <citation type="submission" date="2019-05" db="EMBL/GenBank/DDBJ databases">
        <title>Annotation for the trematode Fasciolopsis buski.</title>
        <authorList>
            <person name="Choi Y.-J."/>
        </authorList>
    </citation>
    <scope>NUCLEOTIDE SEQUENCE</scope>
    <source>
        <strain evidence="3">HT</strain>
        <tissue evidence="3">Whole worm</tissue>
    </source>
</reference>
<evidence type="ECO:0000256" key="1">
    <source>
        <dbReference type="SAM" id="Coils"/>
    </source>
</evidence>
<protein>
    <submittedName>
        <fullName evidence="3">Uncharacterized protein</fullName>
    </submittedName>
</protein>
<keyword evidence="1" id="KW-0175">Coiled coil</keyword>
<dbReference type="SUPFAM" id="SSF101447">
    <property type="entry name" value="Formin homology 2 domain (FH2 domain)"/>
    <property type="match status" value="1"/>
</dbReference>
<feature type="region of interest" description="Disordered" evidence="2">
    <location>
        <begin position="1"/>
        <end position="27"/>
    </location>
</feature>
<accession>A0A8E0S1Z3</accession>
<dbReference type="EMBL" id="LUCM01001362">
    <property type="protein sequence ID" value="KAA0199044.1"/>
    <property type="molecule type" value="Genomic_DNA"/>
</dbReference>
<gene>
    <name evidence="3" type="ORF">FBUS_03781</name>
</gene>
<sequence length="227" mass="26129">MCSFLSLLSSPPPPPPPPPPRGTLSNHRVEAQRKKRLLTREMDVFKSAHVTFLRNVKNTMNKLKTTKIKLENEASDTPMLIYCKSYGIWVRPLELTLELKTLTQQLQKKTQENASLNKKVLEAHNRLLTRNENSKARLESDSNRLMDLEKQIYMNGCRLKAVLIENARLKWHTTLSLEIVKDVQRKQADEIQTTLTRWKQNNLQLEQMKLAIAPIINALAEALNILA</sequence>